<reference evidence="1" key="1">
    <citation type="journal article" date="2011" name="PLoS Biol.">
        <title>Gene gain and loss during evolution of obligate parasitism in the white rust pathogen of Arabidopsis thaliana.</title>
        <authorList>
            <person name="Kemen E."/>
            <person name="Gardiner A."/>
            <person name="Schultz-Larsen T."/>
            <person name="Kemen A.C."/>
            <person name="Balmuth A.L."/>
            <person name="Robert-Seilaniantz A."/>
            <person name="Bailey K."/>
            <person name="Holub E."/>
            <person name="Studholme D.J."/>
            <person name="Maclean D."/>
            <person name="Jones J.D."/>
        </authorList>
    </citation>
    <scope>NUCLEOTIDE SEQUENCE</scope>
</reference>
<proteinExistence type="predicted"/>
<accession>F0WY55</accession>
<sequence length="84" mass="9460">MIYIGCRHLIRGKLFYELTTTTFKPFLMLPLCVLLTETGLKKCIALTKTRADLITSGFPSLSWPSPSHKSAVICAQKIKHVYAF</sequence>
<protein>
    <submittedName>
        <fullName evidence="1">AlNc14C372G11115 protein</fullName>
    </submittedName>
</protein>
<dbReference type="EMBL" id="FR824416">
    <property type="protein sequence ID" value="CCA26406.1"/>
    <property type="molecule type" value="Genomic_DNA"/>
</dbReference>
<dbReference type="AlphaFoldDB" id="F0WY55"/>
<name>F0WY55_9STRA</name>
<gene>
    <name evidence="1" type="primary">AlNc14C372G11115</name>
    <name evidence="1" type="ORF">ALNC14_125500</name>
</gene>
<organism evidence="1">
    <name type="scientific">Albugo laibachii Nc14</name>
    <dbReference type="NCBI Taxonomy" id="890382"/>
    <lineage>
        <taxon>Eukaryota</taxon>
        <taxon>Sar</taxon>
        <taxon>Stramenopiles</taxon>
        <taxon>Oomycota</taxon>
        <taxon>Peronosporomycetes</taxon>
        <taxon>Albuginales</taxon>
        <taxon>Albuginaceae</taxon>
        <taxon>Albugo</taxon>
    </lineage>
</organism>
<evidence type="ECO:0000313" key="1">
    <source>
        <dbReference type="EMBL" id="CCA26406.1"/>
    </source>
</evidence>
<dbReference type="HOGENOM" id="CLU_2532162_0_0_1"/>
<reference evidence="1" key="2">
    <citation type="submission" date="2011-02" db="EMBL/GenBank/DDBJ databases">
        <authorList>
            <person name="MacLean D."/>
        </authorList>
    </citation>
    <scope>NUCLEOTIDE SEQUENCE</scope>
</reference>